<evidence type="ECO:0000256" key="5">
    <source>
        <dbReference type="ARBA" id="ARBA00023008"/>
    </source>
</evidence>
<dbReference type="CDD" id="cd13854">
    <property type="entry name" value="CuRO_1_MaLCC_like"/>
    <property type="match status" value="1"/>
</dbReference>
<dbReference type="Pfam" id="PF07732">
    <property type="entry name" value="Cu-oxidase_3"/>
    <property type="match status" value="1"/>
</dbReference>
<dbReference type="CDD" id="cd13901">
    <property type="entry name" value="CuRO_3_MaLCC_like"/>
    <property type="match status" value="1"/>
</dbReference>
<dbReference type="FunFam" id="2.60.40.420:FF:000021">
    <property type="entry name" value="Extracellular dihydrogeodin oxidase/laccase"/>
    <property type="match status" value="1"/>
</dbReference>
<dbReference type="EMBL" id="NESQ01000006">
    <property type="protein sequence ID" value="PUU83884.1"/>
    <property type="molecule type" value="Genomic_DNA"/>
</dbReference>
<dbReference type="FunFam" id="2.60.40.420:FF:000038">
    <property type="entry name" value="Extracellular dihydrogeodin oxidase/laccase"/>
    <property type="match status" value="1"/>
</dbReference>
<gene>
    <name evidence="11" type="ORF">B9Z19DRAFT_1014809</name>
</gene>
<organism evidence="11 12">
    <name type="scientific">Tuber borchii</name>
    <name type="common">White truffle</name>
    <dbReference type="NCBI Taxonomy" id="42251"/>
    <lineage>
        <taxon>Eukaryota</taxon>
        <taxon>Fungi</taxon>
        <taxon>Dikarya</taxon>
        <taxon>Ascomycota</taxon>
        <taxon>Pezizomycotina</taxon>
        <taxon>Pezizomycetes</taxon>
        <taxon>Pezizales</taxon>
        <taxon>Tuberaceae</taxon>
        <taxon>Tuber</taxon>
    </lineage>
</organism>
<dbReference type="CDD" id="cd13880">
    <property type="entry name" value="CuRO_2_MaLCC_like"/>
    <property type="match status" value="1"/>
</dbReference>
<comment type="caution">
    <text evidence="11">The sequence shown here is derived from an EMBL/GenBank/DDBJ whole genome shotgun (WGS) entry which is preliminary data.</text>
</comment>
<keyword evidence="4" id="KW-0560">Oxidoreductase</keyword>
<dbReference type="PANTHER" id="PTHR11709:SF502">
    <property type="entry name" value="MULTICOPPER OXIDASE"/>
    <property type="match status" value="1"/>
</dbReference>
<feature type="domain" description="Plastocyanin-like" evidence="9">
    <location>
        <begin position="425"/>
        <end position="548"/>
    </location>
</feature>
<dbReference type="GO" id="GO:0016491">
    <property type="term" value="F:oxidoreductase activity"/>
    <property type="evidence" value="ECO:0007669"/>
    <property type="project" value="UniProtKB-KW"/>
</dbReference>
<dbReference type="InterPro" id="IPR001117">
    <property type="entry name" value="Cu-oxidase_2nd"/>
</dbReference>
<keyword evidence="12" id="KW-1185">Reference proteome</keyword>
<feature type="domain" description="Plastocyanin-like" evidence="8">
    <location>
        <begin position="205"/>
        <end position="358"/>
    </location>
</feature>
<reference evidence="11 12" key="1">
    <citation type="submission" date="2017-04" db="EMBL/GenBank/DDBJ databases">
        <title>Draft genome sequence of Tuber borchii Vittad., a whitish edible truffle.</title>
        <authorList>
            <consortium name="DOE Joint Genome Institute"/>
            <person name="Murat C."/>
            <person name="Kuo A."/>
            <person name="Barry K.W."/>
            <person name="Clum A."/>
            <person name="Dockter R.B."/>
            <person name="Fauchery L."/>
            <person name="Iotti M."/>
            <person name="Kohler A."/>
            <person name="Labutti K."/>
            <person name="Lindquist E.A."/>
            <person name="Lipzen A."/>
            <person name="Ohm R.A."/>
            <person name="Wang M."/>
            <person name="Grigoriev I.V."/>
            <person name="Zambonelli A."/>
            <person name="Martin F.M."/>
        </authorList>
    </citation>
    <scope>NUCLEOTIDE SEQUENCE [LARGE SCALE GENOMIC DNA]</scope>
    <source>
        <strain evidence="11 12">Tbo3840</strain>
    </source>
</reference>
<evidence type="ECO:0000256" key="6">
    <source>
        <dbReference type="ARBA" id="ARBA00023180"/>
    </source>
</evidence>
<evidence type="ECO:0000259" key="8">
    <source>
        <dbReference type="Pfam" id="PF00394"/>
    </source>
</evidence>
<dbReference type="InterPro" id="IPR011707">
    <property type="entry name" value="Cu-oxidase-like_N"/>
</dbReference>
<dbReference type="STRING" id="42251.A0A2T7A826"/>
<dbReference type="Pfam" id="PF00394">
    <property type="entry name" value="Cu-oxidase"/>
    <property type="match status" value="1"/>
</dbReference>
<keyword evidence="5" id="KW-0186">Copper</keyword>
<dbReference type="InterPro" id="IPR011706">
    <property type="entry name" value="Cu-oxidase_C"/>
</dbReference>
<dbReference type="Gene3D" id="2.60.40.420">
    <property type="entry name" value="Cupredoxins - blue copper proteins"/>
    <property type="match status" value="3"/>
</dbReference>
<evidence type="ECO:0000256" key="2">
    <source>
        <dbReference type="ARBA" id="ARBA00022723"/>
    </source>
</evidence>
<evidence type="ECO:0000256" key="1">
    <source>
        <dbReference type="ARBA" id="ARBA00010609"/>
    </source>
</evidence>
<protein>
    <submittedName>
        <fullName evidence="11">Cupredoxin</fullName>
    </submittedName>
</protein>
<dbReference type="Proteomes" id="UP000244722">
    <property type="component" value="Unassembled WGS sequence"/>
</dbReference>
<sequence length="592" mass="65613">MRPSTSLWVAILATTASAFPSSFKAPTTEVLAPELFPRQGPNCVNGPTTRGCWDGVRNINTDYYTNFPTTGRIREYWLRVENTTFAPDGYNRTMLTFNGTFPGPTLYADWGDTLRIHVTNNLQFNGTAVHWHGIRQLGTTQQDGPNGVTQCPLPPNYSLTYEWHASQYGTTWYHSHFSLQYSDGAAGALVINGPASANYDEDLGPIMLDDWYHDTVFSLWQNIPLTGPQPAVNGLINGTNVFDCSQSTDANCIGGGKRFLTEFKPGKKYLLRFINMATDTFFKISLDNHTMTVISADFVPIKPYTTDVVSIGIGQRYEVIIEANQAADNYWLRATSQTTCSASNPNASNIKGIVRYSKATKTDPTTSAHSTEDNCNDESKSKLVPVVALNVPRSDLAISQQENVTVAVSDNTLHWQLNGSSGKIDWANPTLLQVFNGQTPPTSYNALTIDGSNPWYYLVIQTTLAVTHPIHLHGHDFYLIAQDNGTFDASTVNATWTNPPRRDVAMLPASGYLVIAFKTDNPGIWVLHCHIAWHVSGGFMLQFIERKNDLLKTFNKDGAWNDTCAAWNSYVATDIDPPQLDSGLRKRLHKGF</sequence>
<name>A0A2T7A826_TUBBO</name>
<feature type="domain" description="Plastocyanin-like" evidence="10">
    <location>
        <begin position="80"/>
        <end position="195"/>
    </location>
</feature>
<dbReference type="PANTHER" id="PTHR11709">
    <property type="entry name" value="MULTI-COPPER OXIDASE"/>
    <property type="match status" value="1"/>
</dbReference>
<keyword evidence="3" id="KW-0677">Repeat</keyword>
<dbReference type="GO" id="GO:0005507">
    <property type="term" value="F:copper ion binding"/>
    <property type="evidence" value="ECO:0007669"/>
    <property type="project" value="InterPro"/>
</dbReference>
<keyword evidence="7" id="KW-0732">Signal</keyword>
<dbReference type="AlphaFoldDB" id="A0A2T7A826"/>
<comment type="similarity">
    <text evidence="1">Belongs to the multicopper oxidase family.</text>
</comment>
<evidence type="ECO:0000256" key="4">
    <source>
        <dbReference type="ARBA" id="ARBA00023002"/>
    </source>
</evidence>
<keyword evidence="6" id="KW-0325">Glycoprotein</keyword>
<evidence type="ECO:0000256" key="7">
    <source>
        <dbReference type="SAM" id="SignalP"/>
    </source>
</evidence>
<proteinExistence type="inferred from homology"/>
<evidence type="ECO:0000256" key="3">
    <source>
        <dbReference type="ARBA" id="ARBA00022737"/>
    </source>
</evidence>
<feature type="signal peptide" evidence="7">
    <location>
        <begin position="1"/>
        <end position="18"/>
    </location>
</feature>
<dbReference type="InterPro" id="IPR045087">
    <property type="entry name" value="Cu-oxidase_fam"/>
</dbReference>
<dbReference type="OrthoDB" id="2121828at2759"/>
<evidence type="ECO:0000259" key="10">
    <source>
        <dbReference type="Pfam" id="PF07732"/>
    </source>
</evidence>
<feature type="chain" id="PRO_5015713291" evidence="7">
    <location>
        <begin position="19"/>
        <end position="592"/>
    </location>
</feature>
<evidence type="ECO:0000313" key="12">
    <source>
        <dbReference type="Proteomes" id="UP000244722"/>
    </source>
</evidence>
<evidence type="ECO:0000313" key="11">
    <source>
        <dbReference type="EMBL" id="PUU83884.1"/>
    </source>
</evidence>
<dbReference type="SUPFAM" id="SSF49503">
    <property type="entry name" value="Cupredoxins"/>
    <property type="match status" value="3"/>
</dbReference>
<accession>A0A2T7A826</accession>
<keyword evidence="2" id="KW-0479">Metal-binding</keyword>
<evidence type="ECO:0000259" key="9">
    <source>
        <dbReference type="Pfam" id="PF07731"/>
    </source>
</evidence>
<dbReference type="Pfam" id="PF07731">
    <property type="entry name" value="Cu-oxidase_2"/>
    <property type="match status" value="1"/>
</dbReference>
<dbReference type="InterPro" id="IPR008972">
    <property type="entry name" value="Cupredoxin"/>
</dbReference>